<sequence>MSTSGRAPKGTPRKNGKPQPEHELLLPGVHIASAGNALGVPLAAVDDRSRQSMAQQALRWTYVLRSRQRWVREAKVREQHQLEAAETLKALGLSTAQVRALSEASTLVVRVPYRHEAILWEGRIFPWEYVLAAATREQRRAAVGKPRPLTIIRELQVQHEVEGRWQPMPRDAVVFPSWKDLRVLFVNALPLELCERWTVDAELKNLAAALPKEVPAPRVLNYPSLAELSAELKARPPHLLHFAGMDSHQGLRELGTLVGKSALVEAPESDAADAPCQVQPIDELLADSRRVLDGLLLRGAEGYPRLVHAQALATAVAEAVGKTPPYLTTLNVWNSAARLAPMLITEGASRAALGFQDAFDDSLAEYALTQLLRHLFAGGFDLPAAFTSVWEEVRALPESVDATGVTLWLDGPVFVDPTVRAAHEARARGLAMAKADVAAPESASAVVRCEVEPFPELNYAVLHNAQPLFKRFVLSCDNPGRAAPLDVEVAVHMGAEVARFQRRVRLRQVREKLTDKIHVPLTAEVARSVHEAINTSLVVSVRQDDELLYHDSHRLRLLPVDQWRDNRRDGRWLPSFVLPRDPAVLDAVSMARRYNRVLRDDPTAGFDGYQCVRDDAIDEEALRGVDRQVEALWATLLHDWRLGYINPPPSYSGELDSQRLRVPSMVLAERAGTCIDLALLFAACLELVDIYPVVFLLEGHALPGWWRHRSFQEEYQRMGAANYSEVVQADAGGSSAANAQVVSWHAGKASWAEVRRWVRERKLVPIETVRLTEHCGFIEAIEAGVQALAERSDYDSMLDIVTARQAQVTPLPLLKERS</sequence>
<protein>
    <recommendedName>
        <fullName evidence="4">Transglutaminase-like domain-containing protein</fullName>
    </recommendedName>
</protein>
<proteinExistence type="predicted"/>
<evidence type="ECO:0000256" key="1">
    <source>
        <dbReference type="SAM" id="MobiDB-lite"/>
    </source>
</evidence>
<dbReference type="Proteomes" id="UP001180536">
    <property type="component" value="Unassembled WGS sequence"/>
</dbReference>
<name>A0ABU1ZDS8_9BURK</name>
<feature type="region of interest" description="Disordered" evidence="1">
    <location>
        <begin position="1"/>
        <end position="22"/>
    </location>
</feature>
<keyword evidence="3" id="KW-1185">Reference proteome</keyword>
<evidence type="ECO:0000313" key="3">
    <source>
        <dbReference type="Proteomes" id="UP001180536"/>
    </source>
</evidence>
<dbReference type="EMBL" id="JAVDXQ010000006">
    <property type="protein sequence ID" value="MDR7298779.1"/>
    <property type="molecule type" value="Genomic_DNA"/>
</dbReference>
<dbReference type="RefSeq" id="WP_056875810.1">
    <property type="nucleotide sequence ID" value="NZ_JAVDXQ010000006.1"/>
</dbReference>
<evidence type="ECO:0008006" key="4">
    <source>
        <dbReference type="Google" id="ProtNLM"/>
    </source>
</evidence>
<accession>A0ABU1ZDS8</accession>
<reference evidence="2 3" key="1">
    <citation type="submission" date="2023-07" db="EMBL/GenBank/DDBJ databases">
        <title>Sorghum-associated microbial communities from plants grown in Nebraska, USA.</title>
        <authorList>
            <person name="Schachtman D."/>
        </authorList>
    </citation>
    <scope>NUCLEOTIDE SEQUENCE [LARGE SCALE GENOMIC DNA]</scope>
    <source>
        <strain evidence="2 3">BE310</strain>
    </source>
</reference>
<comment type="caution">
    <text evidence="2">The sequence shown here is derived from an EMBL/GenBank/DDBJ whole genome shotgun (WGS) entry which is preliminary data.</text>
</comment>
<evidence type="ECO:0000313" key="2">
    <source>
        <dbReference type="EMBL" id="MDR7298779.1"/>
    </source>
</evidence>
<organism evidence="2 3">
    <name type="scientific">Pelomonas aquatica</name>
    <dbReference type="NCBI Taxonomy" id="431058"/>
    <lineage>
        <taxon>Bacteria</taxon>
        <taxon>Pseudomonadati</taxon>
        <taxon>Pseudomonadota</taxon>
        <taxon>Betaproteobacteria</taxon>
        <taxon>Burkholderiales</taxon>
        <taxon>Sphaerotilaceae</taxon>
        <taxon>Roseateles</taxon>
    </lineage>
</organism>
<gene>
    <name evidence="2" type="ORF">J2X16_004147</name>
</gene>